<dbReference type="GO" id="GO:0016301">
    <property type="term" value="F:kinase activity"/>
    <property type="evidence" value="ECO:0007669"/>
    <property type="project" value="UniProtKB-KW"/>
</dbReference>
<comment type="similarity">
    <text evidence="2 7">Belongs to the aspartate/ornithine carbamoyltransferase superfamily. ATCase family.</text>
</comment>
<dbReference type="InterPro" id="IPR002082">
    <property type="entry name" value="Asp_carbamoyltransf"/>
</dbReference>
<dbReference type="InterPro" id="IPR006132">
    <property type="entry name" value="Asp/Orn_carbamoyltranf_P-bd"/>
</dbReference>
<dbReference type="InterPro" id="IPR006130">
    <property type="entry name" value="Asp/Orn_carbamoylTrfase"/>
</dbReference>
<evidence type="ECO:0000256" key="7">
    <source>
        <dbReference type="HAMAP-Rule" id="MF_00001"/>
    </source>
</evidence>
<comment type="caution">
    <text evidence="10">The sequence shown here is derived from an EMBL/GenBank/DDBJ whole genome shotgun (WGS) entry which is preliminary data.</text>
</comment>
<comment type="subunit">
    <text evidence="7">Heterododecamer (2C3:3R2) of six catalytic PyrB chains organized as two trimers (C3), and six regulatory PyrI chains organized as three dimers (R2).</text>
</comment>
<accession>A0ABT9ZSE9</accession>
<evidence type="ECO:0000313" key="11">
    <source>
        <dbReference type="Proteomes" id="UP001230005"/>
    </source>
</evidence>
<keyword evidence="10" id="KW-0418">Kinase</keyword>
<comment type="catalytic activity">
    <reaction evidence="6 7">
        <text>carbamoyl phosphate + L-aspartate = N-carbamoyl-L-aspartate + phosphate + H(+)</text>
        <dbReference type="Rhea" id="RHEA:20013"/>
        <dbReference type="ChEBI" id="CHEBI:15378"/>
        <dbReference type="ChEBI" id="CHEBI:29991"/>
        <dbReference type="ChEBI" id="CHEBI:32814"/>
        <dbReference type="ChEBI" id="CHEBI:43474"/>
        <dbReference type="ChEBI" id="CHEBI:58228"/>
        <dbReference type="EC" id="2.1.3.2"/>
    </reaction>
</comment>
<dbReference type="InterPro" id="IPR036901">
    <property type="entry name" value="Asp/Orn_carbamoylTrfase_sf"/>
</dbReference>
<evidence type="ECO:0000259" key="9">
    <source>
        <dbReference type="Pfam" id="PF02729"/>
    </source>
</evidence>
<evidence type="ECO:0000256" key="5">
    <source>
        <dbReference type="ARBA" id="ARBA00043884"/>
    </source>
</evidence>
<dbReference type="HAMAP" id="MF_00001">
    <property type="entry name" value="Asp_carb_tr"/>
    <property type="match status" value="1"/>
</dbReference>
<dbReference type="GO" id="GO:0004070">
    <property type="term" value="F:aspartate carbamoyltransferase activity"/>
    <property type="evidence" value="ECO:0007669"/>
    <property type="project" value="UniProtKB-EC"/>
</dbReference>
<feature type="binding site" evidence="7">
    <location>
        <position position="252"/>
    </location>
    <ligand>
        <name>carbamoyl phosphate</name>
        <dbReference type="ChEBI" id="CHEBI:58228"/>
    </ligand>
</feature>
<evidence type="ECO:0000259" key="8">
    <source>
        <dbReference type="Pfam" id="PF00185"/>
    </source>
</evidence>
<keyword evidence="3 7" id="KW-0808">Transferase</keyword>
<dbReference type="Pfam" id="PF00185">
    <property type="entry name" value="OTCace"/>
    <property type="match status" value="1"/>
</dbReference>
<dbReference type="Pfam" id="PF02729">
    <property type="entry name" value="OTCace_N"/>
    <property type="match status" value="1"/>
</dbReference>
<dbReference type="PANTHER" id="PTHR45753">
    <property type="entry name" value="ORNITHINE CARBAMOYLTRANSFERASE, MITOCHONDRIAL"/>
    <property type="match status" value="1"/>
</dbReference>
<feature type="binding site" evidence="7">
    <location>
        <position position="159"/>
    </location>
    <ligand>
        <name>L-aspartate</name>
        <dbReference type="ChEBI" id="CHEBI:29991"/>
    </ligand>
</feature>
<sequence>MKQLRTLEDLTIEQLQTILFHANQMDDMVVKKYNPPITVANLFFEASTRTKCSFEMAEKELGLHTLHFDVGSSSVQKGETLYDTVKTLEMIGCKAVVIRHPEKAYYKELENINIPVINAGDGAGDHPTQSLLDLLTIQQEFVLFQGLHVVICGDIRHSRVARTNANILRKLGAKVSFAGPKEWMDPDITLGNVISMDEAVKTADVMMMLRIQTERHERGSKGWTKESYHREFGLTLEREKVMGEHAIIMHPAPVNRGVEIASELVECSRSRIFKQIKNGVLVRKAVLAYVLNLMEVKKYERVI</sequence>
<evidence type="ECO:0000313" key="10">
    <source>
        <dbReference type="EMBL" id="MDQ0253794.1"/>
    </source>
</evidence>
<evidence type="ECO:0000256" key="3">
    <source>
        <dbReference type="ARBA" id="ARBA00022679"/>
    </source>
</evidence>
<dbReference type="PRINTS" id="PR00101">
    <property type="entry name" value="ATCASE"/>
</dbReference>
<reference evidence="10 11" key="1">
    <citation type="submission" date="2023-07" db="EMBL/GenBank/DDBJ databases">
        <title>Genomic Encyclopedia of Type Strains, Phase IV (KMG-IV): sequencing the most valuable type-strain genomes for metagenomic binning, comparative biology and taxonomic classification.</title>
        <authorList>
            <person name="Goeker M."/>
        </authorList>
    </citation>
    <scope>NUCLEOTIDE SEQUENCE [LARGE SCALE GENOMIC DNA]</scope>
    <source>
        <strain evidence="10 11">DSM 9768</strain>
    </source>
</reference>
<protein>
    <recommendedName>
        <fullName evidence="7">Aspartate carbamoyltransferase</fullName>
        <ecNumber evidence="7">2.1.3.2</ecNumber>
    </recommendedName>
    <alternativeName>
        <fullName evidence="7">Aspartate transcarbamylase</fullName>
        <shortName evidence="7">ATCase</shortName>
    </alternativeName>
</protein>
<comment type="pathway">
    <text evidence="1 7">Pyrimidine metabolism; UMP biosynthesis via de novo pathway; (S)-dihydroorotate from bicarbonate: step 2/3.</text>
</comment>
<dbReference type="SUPFAM" id="SSF53671">
    <property type="entry name" value="Aspartate/ornithine carbamoyltransferase"/>
    <property type="match status" value="1"/>
</dbReference>
<dbReference type="EC" id="2.1.3.2" evidence="7"/>
<feature type="binding site" evidence="7">
    <location>
        <position position="126"/>
    </location>
    <ligand>
        <name>carbamoyl phosphate</name>
        <dbReference type="ChEBI" id="CHEBI:58228"/>
    </ligand>
</feature>
<feature type="binding site" evidence="7">
    <location>
        <position position="210"/>
    </location>
    <ligand>
        <name>L-aspartate</name>
        <dbReference type="ChEBI" id="CHEBI:29991"/>
    </ligand>
</feature>
<feature type="binding site" evidence="7">
    <location>
        <position position="99"/>
    </location>
    <ligand>
        <name>carbamoyl phosphate</name>
        <dbReference type="ChEBI" id="CHEBI:58228"/>
    </ligand>
</feature>
<dbReference type="PRINTS" id="PR00100">
    <property type="entry name" value="AOTCASE"/>
</dbReference>
<dbReference type="RefSeq" id="WP_307322905.1">
    <property type="nucleotide sequence ID" value="NZ_JAUSUG010000003.1"/>
</dbReference>
<name>A0ABT9ZSE9_9BACI</name>
<evidence type="ECO:0000256" key="1">
    <source>
        <dbReference type="ARBA" id="ARBA00004852"/>
    </source>
</evidence>
<feature type="binding site" evidence="7">
    <location>
        <position position="129"/>
    </location>
    <ligand>
        <name>carbamoyl phosphate</name>
        <dbReference type="ChEBI" id="CHEBI:58228"/>
    </ligand>
</feature>
<organism evidence="10 11">
    <name type="scientific">Evansella vedderi</name>
    <dbReference type="NCBI Taxonomy" id="38282"/>
    <lineage>
        <taxon>Bacteria</taxon>
        <taxon>Bacillati</taxon>
        <taxon>Bacillota</taxon>
        <taxon>Bacilli</taxon>
        <taxon>Bacillales</taxon>
        <taxon>Bacillaceae</taxon>
        <taxon>Evansella</taxon>
    </lineage>
</organism>
<keyword evidence="4 7" id="KW-0665">Pyrimidine biosynthesis</keyword>
<evidence type="ECO:0000256" key="6">
    <source>
        <dbReference type="ARBA" id="ARBA00048859"/>
    </source>
</evidence>
<keyword evidence="11" id="KW-1185">Reference proteome</keyword>
<dbReference type="Gene3D" id="3.40.50.1370">
    <property type="entry name" value="Aspartate/ornithine carbamoyltransferase"/>
    <property type="match status" value="2"/>
</dbReference>
<feature type="domain" description="Aspartate/ornithine carbamoyltransferase Asp/Orn-binding" evidence="8">
    <location>
        <begin position="145"/>
        <end position="289"/>
    </location>
</feature>
<dbReference type="InterPro" id="IPR006131">
    <property type="entry name" value="Asp_carbamoyltransf_Asp/Orn-bd"/>
</dbReference>
<dbReference type="NCBIfam" id="NF002032">
    <property type="entry name" value="PRK00856.1"/>
    <property type="match status" value="1"/>
</dbReference>
<dbReference type="Proteomes" id="UP001230005">
    <property type="component" value="Unassembled WGS sequence"/>
</dbReference>
<evidence type="ECO:0000256" key="4">
    <source>
        <dbReference type="ARBA" id="ARBA00022975"/>
    </source>
</evidence>
<feature type="binding site" evidence="7">
    <location>
        <position position="253"/>
    </location>
    <ligand>
        <name>carbamoyl phosphate</name>
        <dbReference type="ChEBI" id="CHEBI:58228"/>
    </ligand>
</feature>
<gene>
    <name evidence="7" type="primary">pyrB</name>
    <name evidence="10" type="ORF">J2S74_001166</name>
</gene>
<feature type="binding site" evidence="7">
    <location>
        <position position="49"/>
    </location>
    <ligand>
        <name>carbamoyl phosphate</name>
        <dbReference type="ChEBI" id="CHEBI:58228"/>
    </ligand>
</feature>
<evidence type="ECO:0000256" key="2">
    <source>
        <dbReference type="ARBA" id="ARBA00008896"/>
    </source>
</evidence>
<feature type="binding site" evidence="7">
    <location>
        <position position="77"/>
    </location>
    <ligand>
        <name>L-aspartate</name>
        <dbReference type="ChEBI" id="CHEBI:29991"/>
    </ligand>
</feature>
<dbReference type="PROSITE" id="PS00097">
    <property type="entry name" value="CARBAMOYLTRANSFERASE"/>
    <property type="match status" value="1"/>
</dbReference>
<feature type="domain" description="Aspartate/ornithine carbamoyltransferase carbamoyl-P binding" evidence="9">
    <location>
        <begin position="2"/>
        <end position="139"/>
    </location>
</feature>
<dbReference type="NCBIfam" id="TIGR00670">
    <property type="entry name" value="asp_carb_tr"/>
    <property type="match status" value="1"/>
</dbReference>
<dbReference type="EMBL" id="JAUSUG010000003">
    <property type="protein sequence ID" value="MDQ0253794.1"/>
    <property type="molecule type" value="Genomic_DNA"/>
</dbReference>
<comment type="function">
    <text evidence="5 7">Catalyzes the condensation of carbamoyl phosphate and aspartate to form carbamoyl aspartate and inorganic phosphate, the committed step in the de novo pyrimidine nucleotide biosynthesis pathway.</text>
</comment>
<feature type="binding site" evidence="7">
    <location>
        <position position="50"/>
    </location>
    <ligand>
        <name>carbamoyl phosphate</name>
        <dbReference type="ChEBI" id="CHEBI:58228"/>
    </ligand>
</feature>
<proteinExistence type="inferred from homology"/>
<dbReference type="PANTHER" id="PTHR45753:SF6">
    <property type="entry name" value="ASPARTATE CARBAMOYLTRANSFERASE"/>
    <property type="match status" value="1"/>
</dbReference>